<evidence type="ECO:0000313" key="1">
    <source>
        <dbReference type="EMBL" id="KAG0559715.1"/>
    </source>
</evidence>
<dbReference type="EMBL" id="CM026431">
    <property type="protein sequence ID" value="KAG0559715.1"/>
    <property type="molecule type" value="Genomic_DNA"/>
</dbReference>
<dbReference type="Proteomes" id="UP000822688">
    <property type="component" value="Chromosome 10"/>
</dbReference>
<accession>A0A8T0GMG2</accession>
<evidence type="ECO:0000313" key="2">
    <source>
        <dbReference type="Proteomes" id="UP000822688"/>
    </source>
</evidence>
<keyword evidence="2" id="KW-1185">Reference proteome</keyword>
<comment type="caution">
    <text evidence="1">The sequence shown here is derived from an EMBL/GenBank/DDBJ whole genome shotgun (WGS) entry which is preliminary data.</text>
</comment>
<gene>
    <name evidence="1" type="ORF">KC19_10G124900</name>
</gene>
<name>A0A8T0GMG2_CERPU</name>
<reference evidence="1" key="1">
    <citation type="submission" date="2020-06" db="EMBL/GenBank/DDBJ databases">
        <title>WGS assembly of Ceratodon purpureus strain R40.</title>
        <authorList>
            <person name="Carey S.B."/>
            <person name="Jenkins J."/>
            <person name="Shu S."/>
            <person name="Lovell J.T."/>
            <person name="Sreedasyam A."/>
            <person name="Maumus F."/>
            <person name="Tiley G.P."/>
            <person name="Fernandez-Pozo N."/>
            <person name="Barry K."/>
            <person name="Chen C."/>
            <person name="Wang M."/>
            <person name="Lipzen A."/>
            <person name="Daum C."/>
            <person name="Saski C.A."/>
            <person name="Payton A.C."/>
            <person name="Mcbreen J.C."/>
            <person name="Conrad R.E."/>
            <person name="Kollar L.M."/>
            <person name="Olsson S."/>
            <person name="Huttunen S."/>
            <person name="Landis J.B."/>
            <person name="Wickett N.J."/>
            <person name="Johnson M.G."/>
            <person name="Rensing S.A."/>
            <person name="Grimwood J."/>
            <person name="Schmutz J."/>
            <person name="Mcdaniel S.F."/>
        </authorList>
    </citation>
    <scope>NUCLEOTIDE SEQUENCE</scope>
    <source>
        <strain evidence="1">R40</strain>
    </source>
</reference>
<dbReference type="AlphaFoldDB" id="A0A8T0GMG2"/>
<sequence>MESLWSTRGYMEEHSLAFIKTQCKVLEQKHVSYLSASAKNGYRYHHQFRKSVTLDKFISALIQSAESSKISGVLLTDFTLESSRAESFDTGSHVVWSFTPL</sequence>
<organism evidence="1 2">
    <name type="scientific">Ceratodon purpureus</name>
    <name type="common">Fire moss</name>
    <name type="synonym">Dicranum purpureum</name>
    <dbReference type="NCBI Taxonomy" id="3225"/>
    <lineage>
        <taxon>Eukaryota</taxon>
        <taxon>Viridiplantae</taxon>
        <taxon>Streptophyta</taxon>
        <taxon>Embryophyta</taxon>
        <taxon>Bryophyta</taxon>
        <taxon>Bryophytina</taxon>
        <taxon>Bryopsida</taxon>
        <taxon>Dicranidae</taxon>
        <taxon>Pseudoditrichales</taxon>
        <taxon>Ditrichaceae</taxon>
        <taxon>Ceratodon</taxon>
    </lineage>
</organism>
<protein>
    <submittedName>
        <fullName evidence="1">Uncharacterized protein</fullName>
    </submittedName>
</protein>
<proteinExistence type="predicted"/>